<proteinExistence type="predicted"/>
<name>O33074_MYCLR</name>
<dbReference type="AlphaFoldDB" id="O33074"/>
<reference evidence="1" key="1">
    <citation type="journal article" date="1993" name="Mol. Microbiol.">
        <title>Use of an ordered cosmid library to deduce the genomic organization of Mycobacterium leprae.</title>
        <authorList>
            <person name="Eiglmeier K."/>
            <person name="Honore N."/>
            <person name="Woods S.A."/>
            <person name="Caudron B."/>
            <person name="Cole S.T."/>
        </authorList>
    </citation>
    <scope>NUCLEOTIDE SEQUENCE</scope>
</reference>
<dbReference type="EMBL" id="Y14967">
    <property type="protein sequence ID" value="CAA75190.1"/>
    <property type="molecule type" value="Genomic_DNA"/>
</dbReference>
<protein>
    <submittedName>
        <fullName evidence="1">Uncharacterized protein MLCB628.01</fullName>
    </submittedName>
</protein>
<reference evidence="1" key="2">
    <citation type="submission" date="1997-08" db="EMBL/GenBank/DDBJ databases">
        <authorList>
            <person name="Eiglmeier K."/>
            <person name="Garnier T."/>
            <person name="De Rossi E."/>
            <person name="Fsihi H."/>
            <person name="Cole S.T."/>
        </authorList>
    </citation>
    <scope>NUCLEOTIDE SEQUENCE</scope>
</reference>
<sequence>MQPAQFLPQLVAVARRRNVYRALCHEPAARVPTAPVTQTATTIRAVCATATRATTPPAASIIAAANCGGAMARIASCVGSTVWLWMSAQVPNTADITAAHTHSVPAINMCQQYESASEFALPSLPVGYPESVWSPTQCDRVGTRFGSGDSPGTNDSRLGVCGLAWLHSKARAPA</sequence>
<gene>
    <name evidence="1" type="primary">MLCB628.01</name>
</gene>
<organism evidence="1">
    <name type="scientific">Mycobacterium leprae</name>
    <dbReference type="NCBI Taxonomy" id="1769"/>
    <lineage>
        <taxon>Bacteria</taxon>
        <taxon>Bacillati</taxon>
        <taxon>Actinomycetota</taxon>
        <taxon>Actinomycetes</taxon>
        <taxon>Mycobacteriales</taxon>
        <taxon>Mycobacteriaceae</taxon>
        <taxon>Mycobacterium</taxon>
    </lineage>
</organism>
<accession>O33074</accession>
<evidence type="ECO:0000313" key="1">
    <source>
        <dbReference type="EMBL" id="CAA75190.1"/>
    </source>
</evidence>